<feature type="transmembrane region" description="Helical" evidence="3">
    <location>
        <begin position="54"/>
        <end position="77"/>
    </location>
</feature>
<dbReference type="Gene3D" id="3.40.630.190">
    <property type="entry name" value="LCP protein"/>
    <property type="match status" value="1"/>
</dbReference>
<proteinExistence type="inferred from homology"/>
<gene>
    <name evidence="5" type="ORF">Rai3103_01010</name>
</gene>
<dbReference type="Proteomes" id="UP000386847">
    <property type="component" value="Chromosome"/>
</dbReference>
<keyword evidence="3" id="KW-1133">Transmembrane helix</keyword>
<evidence type="ECO:0000256" key="1">
    <source>
        <dbReference type="ARBA" id="ARBA00006068"/>
    </source>
</evidence>
<feature type="transmembrane region" description="Helical" evidence="3">
    <location>
        <begin position="123"/>
        <end position="143"/>
    </location>
</feature>
<keyword evidence="6" id="KW-1185">Reference proteome</keyword>
<dbReference type="PANTHER" id="PTHR33392">
    <property type="entry name" value="POLYISOPRENYL-TEICHOIC ACID--PEPTIDOGLYCAN TEICHOIC ACID TRANSFERASE TAGU"/>
    <property type="match status" value="1"/>
</dbReference>
<feature type="domain" description="Cell envelope-related transcriptional attenuator" evidence="4">
    <location>
        <begin position="188"/>
        <end position="366"/>
    </location>
</feature>
<reference evidence="5 6" key="1">
    <citation type="submission" date="2019-10" db="EMBL/GenBank/DDBJ databases">
        <title>Genomic analysis of Raineyella sp. CBA3103.</title>
        <authorList>
            <person name="Roh S.W."/>
        </authorList>
    </citation>
    <scope>NUCLEOTIDE SEQUENCE [LARGE SCALE GENOMIC DNA]</scope>
    <source>
        <strain evidence="5 6">CBA3103</strain>
    </source>
</reference>
<organism evidence="5 6">
    <name type="scientific">Raineyella fluvialis</name>
    <dbReference type="NCBI Taxonomy" id="2662261"/>
    <lineage>
        <taxon>Bacteria</taxon>
        <taxon>Bacillati</taxon>
        <taxon>Actinomycetota</taxon>
        <taxon>Actinomycetes</taxon>
        <taxon>Propionibacteriales</taxon>
        <taxon>Propionibacteriaceae</taxon>
        <taxon>Raineyella</taxon>
    </lineage>
</organism>
<dbReference type="KEGG" id="rain:Rai3103_01010"/>
<comment type="similarity">
    <text evidence="1">Belongs to the LytR/CpsA/Psr (LCP) family.</text>
</comment>
<name>A0A5Q2F6A6_9ACTN</name>
<feature type="compositionally biased region" description="Low complexity" evidence="2">
    <location>
        <begin position="449"/>
        <end position="484"/>
    </location>
</feature>
<dbReference type="AlphaFoldDB" id="A0A5Q2F6A6"/>
<evidence type="ECO:0000313" key="5">
    <source>
        <dbReference type="EMBL" id="QGF22500.1"/>
    </source>
</evidence>
<evidence type="ECO:0000313" key="6">
    <source>
        <dbReference type="Proteomes" id="UP000386847"/>
    </source>
</evidence>
<dbReference type="NCBIfam" id="TIGR00350">
    <property type="entry name" value="lytR_cpsA_psr"/>
    <property type="match status" value="1"/>
</dbReference>
<dbReference type="InterPro" id="IPR050922">
    <property type="entry name" value="LytR/CpsA/Psr_CW_biosynth"/>
</dbReference>
<protein>
    <submittedName>
        <fullName evidence="5">LytR family transcriptional regulator</fullName>
    </submittedName>
</protein>
<dbReference type="Pfam" id="PF03816">
    <property type="entry name" value="LytR_cpsA_psr"/>
    <property type="match status" value="1"/>
</dbReference>
<accession>A0A5Q2F6A6</accession>
<dbReference type="InterPro" id="IPR004474">
    <property type="entry name" value="LytR_CpsA_psr"/>
</dbReference>
<evidence type="ECO:0000256" key="2">
    <source>
        <dbReference type="SAM" id="MobiDB-lite"/>
    </source>
</evidence>
<evidence type="ECO:0000256" key="3">
    <source>
        <dbReference type="SAM" id="Phobius"/>
    </source>
</evidence>
<feature type="compositionally biased region" description="Basic residues" evidence="2">
    <location>
        <begin position="489"/>
        <end position="513"/>
    </location>
</feature>
<keyword evidence="3" id="KW-0812">Transmembrane</keyword>
<sequence length="513" mass="53247">MTRRPSASSPDPQRAAEGIRVRRGVGLLLLSAVAPGSAQVVAGHRGVGIVALRVWGIILGMVAVLAVIGVISWSALLTVVANPLVLSLLIVATSLGGLGWIVLLIDTWRLTYPPAMEPRHRRAFAAVTLSLIVLVAAVLGVSVRTAASGAQLLGTVFAGGGSGKATAGRVNILLLGADAGASRVGLRPDSMTVASIDVVTGRTVLFSMPRNLEDVPFPVSSPMHALYPQGFSCADHACLLNAVYTTATEAAAKNRKLYPGVADPGARATKEAVEGATGLTINYYAMVDMAGFQGLIDALGGITLDIRKDVPIGGGTSPILGWIKAGDGVHLDGYHALWFARSRQGANDFERMQRQKCVMTAVLHQADPVTVVAKFDALATAGGNIVATDVPPSDIGRLSDLALKARALPISSISFVPPLIYPGNPKYDVLQATVKDHIAIAEDLDRQAAAARTAPSSAPSPSKAAPTKAAGTTTNAATSDAKAAPAPPRPHRQRHRPVPRPARRSTTSRRSAG</sequence>
<feature type="region of interest" description="Disordered" evidence="2">
    <location>
        <begin position="449"/>
        <end position="513"/>
    </location>
</feature>
<dbReference type="EMBL" id="CP045725">
    <property type="protein sequence ID" value="QGF22500.1"/>
    <property type="molecule type" value="Genomic_DNA"/>
</dbReference>
<dbReference type="PANTHER" id="PTHR33392:SF6">
    <property type="entry name" value="POLYISOPRENYL-TEICHOIC ACID--PEPTIDOGLYCAN TEICHOIC ACID TRANSFERASE TAGU"/>
    <property type="match status" value="1"/>
</dbReference>
<evidence type="ECO:0000259" key="4">
    <source>
        <dbReference type="Pfam" id="PF03816"/>
    </source>
</evidence>
<keyword evidence="3" id="KW-0472">Membrane</keyword>
<feature type="transmembrane region" description="Helical" evidence="3">
    <location>
        <begin position="84"/>
        <end position="103"/>
    </location>
</feature>
<dbReference type="RefSeq" id="WP_153571010.1">
    <property type="nucleotide sequence ID" value="NZ_CP045725.1"/>
</dbReference>